<gene>
    <name evidence="6" type="ORF">SAMN04489727_5335</name>
</gene>
<dbReference type="GO" id="GO:0044550">
    <property type="term" value="P:secondary metabolite biosynthetic process"/>
    <property type="evidence" value="ECO:0007669"/>
    <property type="project" value="TreeGrafter"/>
</dbReference>
<dbReference type="InterPro" id="IPR036736">
    <property type="entry name" value="ACP-like_sf"/>
</dbReference>
<dbReference type="GO" id="GO:0043041">
    <property type="term" value="P:amino acid activation for nonribosomal peptide biosynthetic process"/>
    <property type="evidence" value="ECO:0007669"/>
    <property type="project" value="TreeGrafter"/>
</dbReference>
<dbReference type="SUPFAM" id="SSF52777">
    <property type="entry name" value="CoA-dependent acyltransferases"/>
    <property type="match status" value="2"/>
</dbReference>
<dbReference type="InterPro" id="IPR023213">
    <property type="entry name" value="CAT-like_dom_sf"/>
</dbReference>
<evidence type="ECO:0000259" key="5">
    <source>
        <dbReference type="PROSITE" id="PS50075"/>
    </source>
</evidence>
<dbReference type="InterPro" id="IPR001242">
    <property type="entry name" value="Condensation_dom"/>
</dbReference>
<dbReference type="PROSITE" id="PS50075">
    <property type="entry name" value="CARRIER"/>
    <property type="match status" value="1"/>
</dbReference>
<keyword evidence="2" id="KW-0596">Phosphopantetheine</keyword>
<evidence type="ECO:0000256" key="1">
    <source>
        <dbReference type="ARBA" id="ARBA00001957"/>
    </source>
</evidence>
<dbReference type="GO" id="GO:0003824">
    <property type="term" value="F:catalytic activity"/>
    <property type="evidence" value="ECO:0007669"/>
    <property type="project" value="InterPro"/>
</dbReference>
<protein>
    <submittedName>
        <fullName evidence="6">Phosphopantetheine attachment site</fullName>
    </submittedName>
</protein>
<dbReference type="Gene3D" id="3.30.559.30">
    <property type="entry name" value="Nonribosomal peptide synthetase, condensation domain"/>
    <property type="match status" value="1"/>
</dbReference>
<evidence type="ECO:0000256" key="2">
    <source>
        <dbReference type="ARBA" id="ARBA00022450"/>
    </source>
</evidence>
<dbReference type="AlphaFoldDB" id="A0A1H4VVW8"/>
<evidence type="ECO:0000313" key="7">
    <source>
        <dbReference type="Proteomes" id="UP000199622"/>
    </source>
</evidence>
<dbReference type="CDD" id="cd19531">
    <property type="entry name" value="LCL_NRPS-like"/>
    <property type="match status" value="1"/>
</dbReference>
<reference evidence="7" key="1">
    <citation type="submission" date="2016-10" db="EMBL/GenBank/DDBJ databases">
        <authorList>
            <person name="Varghese N."/>
            <person name="Submissions S."/>
        </authorList>
    </citation>
    <scope>NUCLEOTIDE SEQUENCE [LARGE SCALE GENOMIC DNA]</scope>
    <source>
        <strain evidence="7">DSM 44544</strain>
    </source>
</reference>
<dbReference type="PANTHER" id="PTHR45527:SF1">
    <property type="entry name" value="FATTY ACID SYNTHASE"/>
    <property type="match status" value="1"/>
</dbReference>
<feature type="compositionally biased region" description="Basic and acidic residues" evidence="4">
    <location>
        <begin position="587"/>
        <end position="598"/>
    </location>
</feature>
<dbReference type="SMART" id="SM00823">
    <property type="entry name" value="PKS_PP"/>
    <property type="match status" value="1"/>
</dbReference>
<evidence type="ECO:0000313" key="6">
    <source>
        <dbReference type="EMBL" id="SEC85227.1"/>
    </source>
</evidence>
<dbReference type="STRING" id="208445.SAMN04489727_5335"/>
<dbReference type="GO" id="GO:0008610">
    <property type="term" value="P:lipid biosynthetic process"/>
    <property type="evidence" value="ECO:0007669"/>
    <property type="project" value="UniProtKB-ARBA"/>
</dbReference>
<keyword evidence="7" id="KW-1185">Reference proteome</keyword>
<organism evidence="6 7">
    <name type="scientific">Amycolatopsis tolypomycina</name>
    <dbReference type="NCBI Taxonomy" id="208445"/>
    <lineage>
        <taxon>Bacteria</taxon>
        <taxon>Bacillati</taxon>
        <taxon>Actinomycetota</taxon>
        <taxon>Actinomycetes</taxon>
        <taxon>Pseudonocardiales</taxon>
        <taxon>Pseudonocardiaceae</taxon>
        <taxon>Amycolatopsis</taxon>
    </lineage>
</organism>
<proteinExistence type="predicted"/>
<comment type="cofactor">
    <cofactor evidence="1">
        <name>pantetheine 4'-phosphate</name>
        <dbReference type="ChEBI" id="CHEBI:47942"/>
    </cofactor>
</comment>
<dbReference type="InterPro" id="IPR006162">
    <property type="entry name" value="Ppantetheine_attach_site"/>
</dbReference>
<feature type="region of interest" description="Disordered" evidence="4">
    <location>
        <begin position="578"/>
        <end position="598"/>
    </location>
</feature>
<keyword evidence="3" id="KW-0597">Phosphoprotein</keyword>
<dbReference type="Proteomes" id="UP000199622">
    <property type="component" value="Unassembled WGS sequence"/>
</dbReference>
<dbReference type="Pfam" id="PF00668">
    <property type="entry name" value="Condensation"/>
    <property type="match status" value="1"/>
</dbReference>
<dbReference type="PANTHER" id="PTHR45527">
    <property type="entry name" value="NONRIBOSOMAL PEPTIDE SYNTHETASE"/>
    <property type="match status" value="1"/>
</dbReference>
<dbReference type="Gene3D" id="3.30.559.10">
    <property type="entry name" value="Chloramphenicol acetyltransferase-like domain"/>
    <property type="match status" value="1"/>
</dbReference>
<dbReference type="GO" id="GO:0005737">
    <property type="term" value="C:cytoplasm"/>
    <property type="evidence" value="ECO:0007669"/>
    <property type="project" value="TreeGrafter"/>
</dbReference>
<dbReference type="InterPro" id="IPR009081">
    <property type="entry name" value="PP-bd_ACP"/>
</dbReference>
<accession>A0A1H4VVW8</accession>
<name>A0A1H4VVW8_9PSEU</name>
<evidence type="ECO:0000256" key="3">
    <source>
        <dbReference type="ARBA" id="ARBA00022553"/>
    </source>
</evidence>
<evidence type="ECO:0000256" key="4">
    <source>
        <dbReference type="SAM" id="MobiDB-lite"/>
    </source>
</evidence>
<dbReference type="SUPFAM" id="SSF47336">
    <property type="entry name" value="ACP-like"/>
    <property type="match status" value="1"/>
</dbReference>
<feature type="domain" description="Carrier" evidence="5">
    <location>
        <begin position="474"/>
        <end position="553"/>
    </location>
</feature>
<dbReference type="Pfam" id="PF00550">
    <property type="entry name" value="PP-binding"/>
    <property type="match status" value="1"/>
</dbReference>
<dbReference type="EMBL" id="FNSO01000004">
    <property type="protein sequence ID" value="SEC85227.1"/>
    <property type="molecule type" value="Genomic_DNA"/>
</dbReference>
<dbReference type="OrthoDB" id="2472181at2"/>
<dbReference type="PROSITE" id="PS00012">
    <property type="entry name" value="PHOSPHOPANTETHEINE"/>
    <property type="match status" value="1"/>
</dbReference>
<dbReference type="GO" id="GO:0031177">
    <property type="term" value="F:phosphopantetheine binding"/>
    <property type="evidence" value="ECO:0007669"/>
    <property type="project" value="InterPro"/>
</dbReference>
<dbReference type="InterPro" id="IPR020806">
    <property type="entry name" value="PKS_PP-bd"/>
</dbReference>
<sequence length="598" mass="64146">MPVPSHPLSLAQRSLWHLERLGPGGPVHTLAWRIPLRGKLDERALRESFAVAVARHEPLRTRFAEGDSGPVAVVAGEDAVELPLVVDDLRPLPAAKRTAEKARRCAADITAGFALDHAPLARARLLHLGDDRHELLIVVHHIVFDGVSLDVLLDELGRAYSARVRGEDPRLEVLDARYADAVAAERELLTGPGRATLAAFWRERLSAVPPVVLPPPDRDPASAREPGGERSWANRIFTLPLPGPVVAAVREFARRERTTPYAVYLAVLTVLLHRLTGLADIVVGTPVSARHRGAFERLVGYFVNIVVMRTEVGDRSFAQVVRTVRESVFDALDHQRLPFEAVVDEVRPPRTSGYGPLFQVLFAMVAPIRTPGDGFANLDIGPVEQVDNGRSPFALTVSVLDRAQDGADLELSYAVSLYDDTTAERMASQFVELLSAALSTPDTAAGELAATLPAPAPLATPDLPAAPVIPAAPDGGAAVIRAVQAVWTAHLHTEVTDPDADFLALGGHSLAAARIAVDLRELFGLANDAGITEFTLFRAPTPRLLAAQLTAALGGWTAAAEEAEFVLGLLGMTDEQAEKQLTGLAPESRHEDDGGATR</sequence>
<dbReference type="Gene3D" id="1.10.1200.10">
    <property type="entry name" value="ACP-like"/>
    <property type="match status" value="1"/>
</dbReference>